<proteinExistence type="predicted"/>
<dbReference type="SUPFAM" id="SSF53335">
    <property type="entry name" value="S-adenosyl-L-methionine-dependent methyltransferases"/>
    <property type="match status" value="1"/>
</dbReference>
<feature type="domain" description="Methyltransferase type 11" evidence="1">
    <location>
        <begin position="45"/>
        <end position="95"/>
    </location>
</feature>
<dbReference type="Gene3D" id="3.40.50.150">
    <property type="entry name" value="Vaccinia Virus protein VP39"/>
    <property type="match status" value="1"/>
</dbReference>
<protein>
    <submittedName>
        <fullName evidence="2">Methyltransferase domain-containing protein</fullName>
    </submittedName>
</protein>
<dbReference type="InterPro" id="IPR013216">
    <property type="entry name" value="Methyltransf_11"/>
</dbReference>
<accession>A0A1G7YE74</accession>
<dbReference type="GO" id="GO:0032259">
    <property type="term" value="P:methylation"/>
    <property type="evidence" value="ECO:0007669"/>
    <property type="project" value="UniProtKB-KW"/>
</dbReference>
<evidence type="ECO:0000313" key="2">
    <source>
        <dbReference type="EMBL" id="SDG94771.1"/>
    </source>
</evidence>
<keyword evidence="2" id="KW-0489">Methyltransferase</keyword>
<evidence type="ECO:0000313" key="3">
    <source>
        <dbReference type="Proteomes" id="UP000198614"/>
    </source>
</evidence>
<name>A0A1G7YE74_9ACTN</name>
<evidence type="ECO:0000259" key="1">
    <source>
        <dbReference type="Pfam" id="PF08241"/>
    </source>
</evidence>
<dbReference type="Pfam" id="PF08241">
    <property type="entry name" value="Methyltransf_11"/>
    <property type="match status" value="1"/>
</dbReference>
<organism evidence="2 3">
    <name type="scientific">Streptomyces griseoaurantiacus</name>
    <dbReference type="NCBI Taxonomy" id="68213"/>
    <lineage>
        <taxon>Bacteria</taxon>
        <taxon>Bacillati</taxon>
        <taxon>Actinomycetota</taxon>
        <taxon>Actinomycetes</taxon>
        <taxon>Kitasatosporales</taxon>
        <taxon>Streptomycetaceae</taxon>
        <taxon>Streptomyces</taxon>
        <taxon>Streptomyces aurantiacus group</taxon>
    </lineage>
</organism>
<dbReference type="EMBL" id="FNAX01000039">
    <property type="protein sequence ID" value="SDG94771.1"/>
    <property type="molecule type" value="Genomic_DNA"/>
</dbReference>
<dbReference type="InterPro" id="IPR029063">
    <property type="entry name" value="SAM-dependent_MTases_sf"/>
</dbReference>
<gene>
    <name evidence="2" type="ORF">SAMN05216260_13911</name>
</gene>
<keyword evidence="2" id="KW-0808">Transferase</keyword>
<dbReference type="AlphaFoldDB" id="A0A1G7YE74"/>
<reference evidence="2 3" key="1">
    <citation type="submission" date="2016-10" db="EMBL/GenBank/DDBJ databases">
        <authorList>
            <person name="de Groot N.N."/>
        </authorList>
    </citation>
    <scope>NUCLEOTIDE SEQUENCE [LARGE SCALE GENOMIC DNA]</scope>
    <source>
        <strain evidence="2 3">CGMCC 4.1859</strain>
    </source>
</reference>
<sequence length="209" mass="22704">MFGLEVVDRAGPILDIGAGDSPFGRERLDVVRVDPAYADEPPAGSRAVAALGQALPFGDRTFSVVLGSFVAQHVRDVDELLAELLRVLRPEGLLALHPVWRPSAGRRAVNELDGHARLLPSADIRASWYGDLRLPPRRMRWRTLPSLVLRRPPHGSPGELGRIAETIALSRALVPPAVIAVPARWGMRALVQARGTTRLTLPGNRDSPP</sequence>
<dbReference type="Proteomes" id="UP000198614">
    <property type="component" value="Unassembled WGS sequence"/>
</dbReference>
<dbReference type="GO" id="GO:0008757">
    <property type="term" value="F:S-adenosylmethionine-dependent methyltransferase activity"/>
    <property type="evidence" value="ECO:0007669"/>
    <property type="project" value="InterPro"/>
</dbReference>